<protein>
    <submittedName>
        <fullName evidence="2">Uncharacterized protein</fullName>
    </submittedName>
</protein>
<dbReference type="AlphaFoldDB" id="A0A2T0MZ87"/>
<feature type="signal peptide" evidence="1">
    <location>
        <begin position="1"/>
        <end position="26"/>
    </location>
</feature>
<dbReference type="EMBL" id="PVNG01000008">
    <property type="protein sequence ID" value="PRX64702.1"/>
    <property type="molecule type" value="Genomic_DNA"/>
</dbReference>
<keyword evidence="3" id="KW-1185">Reference proteome</keyword>
<accession>A0A2T0MZ87</accession>
<reference evidence="2 3" key="1">
    <citation type="submission" date="2018-03" db="EMBL/GenBank/DDBJ databases">
        <title>Genomic Encyclopedia of Type Strains, Phase III (KMG-III): the genomes of soil and plant-associated and newly described type strains.</title>
        <authorList>
            <person name="Whitman W."/>
        </authorList>
    </citation>
    <scope>NUCLEOTIDE SEQUENCE [LARGE SCALE GENOMIC DNA]</scope>
    <source>
        <strain evidence="2 3">CGMCC 4.7104</strain>
    </source>
</reference>
<comment type="caution">
    <text evidence="2">The sequence shown here is derived from an EMBL/GenBank/DDBJ whole genome shotgun (WGS) entry which is preliminary data.</text>
</comment>
<gene>
    <name evidence="2" type="ORF">B0I32_10863</name>
</gene>
<name>A0A2T0MZ87_9ACTN</name>
<dbReference type="RefSeq" id="WP_181307560.1">
    <property type="nucleotide sequence ID" value="NZ_PVNG01000008.1"/>
</dbReference>
<keyword evidence="1" id="KW-0732">Signal</keyword>
<evidence type="ECO:0000313" key="2">
    <source>
        <dbReference type="EMBL" id="PRX64702.1"/>
    </source>
</evidence>
<evidence type="ECO:0000256" key="1">
    <source>
        <dbReference type="SAM" id="SignalP"/>
    </source>
</evidence>
<sequence length="191" mass="20466">MNNTRLLAALSAGTVAAALIALPAQAETRPSCPAPPKAALAKALRAAEPDRPANGATAIKGVRVGHLPKGFVHGAVTASKHHGLTEYGYRWSDDRDDVDRAHRSLWVRVVCWPKAGSGTQLKKVPLVEGRFTSGKKGMKIGQRRVLVRRSDGALGTGRYAGWVERRGVIVTVHASEGIQTELIKIIQSIKL</sequence>
<feature type="chain" id="PRO_5015774051" evidence="1">
    <location>
        <begin position="27"/>
        <end position="191"/>
    </location>
</feature>
<organism evidence="2 3">
    <name type="scientific">Nonomuraea fuscirosea</name>
    <dbReference type="NCBI Taxonomy" id="1291556"/>
    <lineage>
        <taxon>Bacteria</taxon>
        <taxon>Bacillati</taxon>
        <taxon>Actinomycetota</taxon>
        <taxon>Actinomycetes</taxon>
        <taxon>Streptosporangiales</taxon>
        <taxon>Streptosporangiaceae</taxon>
        <taxon>Nonomuraea</taxon>
    </lineage>
</organism>
<evidence type="ECO:0000313" key="3">
    <source>
        <dbReference type="Proteomes" id="UP000238312"/>
    </source>
</evidence>
<proteinExistence type="predicted"/>
<dbReference type="Proteomes" id="UP000238312">
    <property type="component" value="Unassembled WGS sequence"/>
</dbReference>